<reference evidence="1 2" key="1">
    <citation type="submission" date="2022-03" db="EMBL/GenBank/DDBJ databases">
        <title>Survey of Intraspecific Variation of Edwardsiella anguillarum Isolates from Non-Anguillid Fish Host Originating from Varied Geographic Locations.</title>
        <authorList>
            <person name="Armwood A.R."/>
            <person name="Woodyard E."/>
            <person name="Waldbieser G.C."/>
            <person name="Camus A.C."/>
            <person name="Divya D."/>
            <person name="Tekedar H."/>
            <person name="Soto E."/>
            <person name="Stein C."/>
            <person name="Ucko M."/>
            <person name="Ware C."/>
            <person name="Griffin M.J."/>
        </authorList>
    </citation>
    <scope>NUCLEOTIDE SEQUENCE [LARGE SCALE GENOMIC DNA]</scope>
    <source>
        <strain evidence="1 2">R18-35-2</strain>
    </source>
</reference>
<dbReference type="EMBL" id="CP094302">
    <property type="protein sequence ID" value="WHP85728.1"/>
    <property type="molecule type" value="Genomic_DNA"/>
</dbReference>
<proteinExistence type="predicted"/>
<name>A0ABY8SLN7_9GAMM</name>
<accession>A0ABY8SLN7</accession>
<sequence length="68" mass="8065">MAMKYSYFHHADCTTEQAEQLVAKYRERGIKTERSLNRDCVTWTVSALLPTYSKLPRVNNSWRNRVWG</sequence>
<evidence type="ECO:0000313" key="2">
    <source>
        <dbReference type="Proteomes" id="UP001238370"/>
    </source>
</evidence>
<dbReference type="RefSeq" id="WP_049703684.1">
    <property type="nucleotide sequence ID" value="NZ_CP094302.2"/>
</dbReference>
<evidence type="ECO:0000313" key="1">
    <source>
        <dbReference type="EMBL" id="WHP85728.1"/>
    </source>
</evidence>
<organism evidence="1 2">
    <name type="scientific">Edwardsiella anguillarum</name>
    <dbReference type="NCBI Taxonomy" id="1821960"/>
    <lineage>
        <taxon>Bacteria</taxon>
        <taxon>Pseudomonadati</taxon>
        <taxon>Pseudomonadota</taxon>
        <taxon>Gammaproteobacteria</taxon>
        <taxon>Enterobacterales</taxon>
        <taxon>Hafniaceae</taxon>
        <taxon>Edwardsiella</taxon>
    </lineage>
</organism>
<gene>
    <name evidence="1" type="ORF">MQ095_03930</name>
</gene>
<keyword evidence="2" id="KW-1185">Reference proteome</keyword>
<protein>
    <recommendedName>
        <fullName evidence="3">Phage protein</fullName>
    </recommendedName>
</protein>
<evidence type="ECO:0008006" key="3">
    <source>
        <dbReference type="Google" id="ProtNLM"/>
    </source>
</evidence>
<dbReference type="Proteomes" id="UP001238370">
    <property type="component" value="Chromosome"/>
</dbReference>